<evidence type="ECO:0000313" key="2">
    <source>
        <dbReference type="EMBL" id="PUZ60582.1"/>
    </source>
</evidence>
<dbReference type="EMBL" id="CM009752">
    <property type="protein sequence ID" value="PUZ60582.1"/>
    <property type="molecule type" value="Genomic_DNA"/>
</dbReference>
<proteinExistence type="predicted"/>
<sequence>MRPVGRGEHNDTAVAGRLGLGLLEEVADPGLEAPTLTKSSTNPDAAQEKGTPASPATARASRVLRVPDGPSRRHPLGILPPRAPRRRGRKRRLPTKVRKPPDPAFSPSETAMSTLLVARMLMRSRLLGKTTVARRPSTAVSWRSPPSLDIKQSRIHLCAGSRLTHVGTWGTGCAQCSPDRSAPATASTTCDAVRKHTYPSHAELSQTK</sequence>
<name>A0A2T7DYC6_9POAL</name>
<keyword evidence="3" id="KW-1185">Reference proteome</keyword>
<dbReference type="AlphaFoldDB" id="A0A2T7DYC6"/>
<accession>A0A2T7DYC6</accession>
<evidence type="ECO:0000313" key="3">
    <source>
        <dbReference type="Proteomes" id="UP000244336"/>
    </source>
</evidence>
<protein>
    <submittedName>
        <fullName evidence="2">Uncharacterized protein</fullName>
    </submittedName>
</protein>
<reference evidence="2 3" key="1">
    <citation type="submission" date="2018-04" db="EMBL/GenBank/DDBJ databases">
        <title>WGS assembly of Panicum hallii var. hallii HAL2.</title>
        <authorList>
            <person name="Lovell J."/>
            <person name="Jenkins J."/>
            <person name="Lowry D."/>
            <person name="Mamidi S."/>
            <person name="Sreedasyam A."/>
            <person name="Weng X."/>
            <person name="Barry K."/>
            <person name="Bonette J."/>
            <person name="Campitelli B."/>
            <person name="Daum C."/>
            <person name="Gordon S."/>
            <person name="Gould B."/>
            <person name="Lipzen A."/>
            <person name="MacQueen A."/>
            <person name="Palacio-Mejia J."/>
            <person name="Plott C."/>
            <person name="Shakirov E."/>
            <person name="Shu S."/>
            <person name="Yoshinaga Y."/>
            <person name="Zane M."/>
            <person name="Rokhsar D."/>
            <person name="Grimwood J."/>
            <person name="Schmutz J."/>
            <person name="Juenger T."/>
        </authorList>
    </citation>
    <scope>NUCLEOTIDE SEQUENCE [LARGE SCALE GENOMIC DNA]</scope>
    <source>
        <strain evidence="3">cv. HAL2</strain>
    </source>
</reference>
<feature type="region of interest" description="Disordered" evidence="1">
    <location>
        <begin position="25"/>
        <end position="108"/>
    </location>
</feature>
<dbReference type="Gramene" id="PUZ60582">
    <property type="protein sequence ID" value="PUZ60582"/>
    <property type="gene ID" value="GQ55_4G149600"/>
</dbReference>
<dbReference type="Proteomes" id="UP000244336">
    <property type="component" value="Chromosome 4"/>
</dbReference>
<feature type="compositionally biased region" description="Basic residues" evidence="1">
    <location>
        <begin position="83"/>
        <end position="98"/>
    </location>
</feature>
<gene>
    <name evidence="2" type="ORF">GQ55_4G149600</name>
</gene>
<evidence type="ECO:0000256" key="1">
    <source>
        <dbReference type="SAM" id="MobiDB-lite"/>
    </source>
</evidence>
<organism evidence="2 3">
    <name type="scientific">Panicum hallii var. hallii</name>
    <dbReference type="NCBI Taxonomy" id="1504633"/>
    <lineage>
        <taxon>Eukaryota</taxon>
        <taxon>Viridiplantae</taxon>
        <taxon>Streptophyta</taxon>
        <taxon>Embryophyta</taxon>
        <taxon>Tracheophyta</taxon>
        <taxon>Spermatophyta</taxon>
        <taxon>Magnoliopsida</taxon>
        <taxon>Liliopsida</taxon>
        <taxon>Poales</taxon>
        <taxon>Poaceae</taxon>
        <taxon>PACMAD clade</taxon>
        <taxon>Panicoideae</taxon>
        <taxon>Panicodae</taxon>
        <taxon>Paniceae</taxon>
        <taxon>Panicinae</taxon>
        <taxon>Panicum</taxon>
        <taxon>Panicum sect. Panicum</taxon>
    </lineage>
</organism>